<dbReference type="GO" id="GO:0006950">
    <property type="term" value="P:response to stress"/>
    <property type="evidence" value="ECO:0007669"/>
    <property type="project" value="TreeGrafter"/>
</dbReference>
<organism evidence="2 3">
    <name type="scientific">Pontibacter lucknowensis</name>
    <dbReference type="NCBI Taxonomy" id="1077936"/>
    <lineage>
        <taxon>Bacteria</taxon>
        <taxon>Pseudomonadati</taxon>
        <taxon>Bacteroidota</taxon>
        <taxon>Cytophagia</taxon>
        <taxon>Cytophagales</taxon>
        <taxon>Hymenobacteraceae</taxon>
        <taxon>Pontibacter</taxon>
    </lineage>
</organism>
<dbReference type="Proteomes" id="UP000185924">
    <property type="component" value="Unassembled WGS sequence"/>
</dbReference>
<dbReference type="RefSeq" id="WP_076421892.1">
    <property type="nucleotide sequence ID" value="NZ_FTNM01000002.1"/>
</dbReference>
<dbReference type="SUPFAM" id="SSF46785">
    <property type="entry name" value="Winged helix' DNA-binding domain"/>
    <property type="match status" value="1"/>
</dbReference>
<dbReference type="PANTHER" id="PTHR33164">
    <property type="entry name" value="TRANSCRIPTIONAL REGULATOR, MARR FAMILY"/>
    <property type="match status" value="1"/>
</dbReference>
<dbReference type="SMART" id="SM00347">
    <property type="entry name" value="HTH_MARR"/>
    <property type="match status" value="1"/>
</dbReference>
<dbReference type="GO" id="GO:0003677">
    <property type="term" value="F:DNA binding"/>
    <property type="evidence" value="ECO:0007669"/>
    <property type="project" value="UniProtKB-KW"/>
</dbReference>
<name>A0A1N6X389_9BACT</name>
<protein>
    <submittedName>
        <fullName evidence="2">DNA-binding transcriptional regulator, MarR family</fullName>
    </submittedName>
</protein>
<keyword evidence="2" id="KW-0238">DNA-binding</keyword>
<gene>
    <name evidence="2" type="ORF">SAMN05421545_1901</name>
</gene>
<dbReference type="Pfam" id="PF12802">
    <property type="entry name" value="MarR_2"/>
    <property type="match status" value="1"/>
</dbReference>
<dbReference type="OrthoDB" id="763883at2"/>
<dbReference type="STRING" id="1077936.SAMN05421545_1901"/>
<dbReference type="PRINTS" id="PR00598">
    <property type="entry name" value="HTHMARR"/>
</dbReference>
<dbReference type="EMBL" id="FTNM01000002">
    <property type="protein sequence ID" value="SIQ96786.1"/>
    <property type="molecule type" value="Genomic_DNA"/>
</dbReference>
<dbReference type="InterPro" id="IPR036388">
    <property type="entry name" value="WH-like_DNA-bd_sf"/>
</dbReference>
<dbReference type="GO" id="GO:0003700">
    <property type="term" value="F:DNA-binding transcription factor activity"/>
    <property type="evidence" value="ECO:0007669"/>
    <property type="project" value="InterPro"/>
</dbReference>
<sequence length="168" mass="19221">MQSQRSVGIFAYRNEWQKASLNIFLTNSLMLNSYEEFFKKFEVTGQQYNILRILREHYPKPVSTSVLRNHMLDKMSDTSRLVGRLKTKGLVDVERNVADKRLVNIVISDKGFNLLDQISHELYKLDNLVQGLTEEEATTLAGLLEKVRDSISTAEERLTGALTLNEAV</sequence>
<dbReference type="Gene3D" id="1.10.10.10">
    <property type="entry name" value="Winged helix-like DNA-binding domain superfamily/Winged helix DNA-binding domain"/>
    <property type="match status" value="1"/>
</dbReference>
<dbReference type="InterPro" id="IPR036390">
    <property type="entry name" value="WH_DNA-bd_sf"/>
</dbReference>
<evidence type="ECO:0000313" key="3">
    <source>
        <dbReference type="Proteomes" id="UP000185924"/>
    </source>
</evidence>
<proteinExistence type="predicted"/>
<feature type="domain" description="HTH marR-type" evidence="1">
    <location>
        <begin position="1"/>
        <end position="149"/>
    </location>
</feature>
<keyword evidence="3" id="KW-1185">Reference proteome</keyword>
<dbReference type="InterPro" id="IPR039422">
    <property type="entry name" value="MarR/SlyA-like"/>
</dbReference>
<dbReference type="PROSITE" id="PS50995">
    <property type="entry name" value="HTH_MARR_2"/>
    <property type="match status" value="1"/>
</dbReference>
<accession>A0A1N6X389</accession>
<evidence type="ECO:0000259" key="1">
    <source>
        <dbReference type="PROSITE" id="PS50995"/>
    </source>
</evidence>
<dbReference type="InterPro" id="IPR000835">
    <property type="entry name" value="HTH_MarR-typ"/>
</dbReference>
<dbReference type="AlphaFoldDB" id="A0A1N6X389"/>
<evidence type="ECO:0000313" key="2">
    <source>
        <dbReference type="EMBL" id="SIQ96786.1"/>
    </source>
</evidence>
<dbReference type="PANTHER" id="PTHR33164:SF99">
    <property type="entry name" value="MARR FAMILY REGULATORY PROTEIN"/>
    <property type="match status" value="1"/>
</dbReference>
<reference evidence="3" key="1">
    <citation type="submission" date="2017-01" db="EMBL/GenBank/DDBJ databases">
        <authorList>
            <person name="Varghese N."/>
            <person name="Submissions S."/>
        </authorList>
    </citation>
    <scope>NUCLEOTIDE SEQUENCE [LARGE SCALE GENOMIC DNA]</scope>
    <source>
        <strain evidence="3">DM9</strain>
    </source>
</reference>